<evidence type="ECO:0000256" key="3">
    <source>
        <dbReference type="SAM" id="MobiDB-lite"/>
    </source>
</evidence>
<proteinExistence type="predicted"/>
<dbReference type="CDD" id="cd03794">
    <property type="entry name" value="GT4_WbuB-like"/>
    <property type="match status" value="1"/>
</dbReference>
<evidence type="ECO:0000256" key="2">
    <source>
        <dbReference type="ARBA" id="ARBA00022679"/>
    </source>
</evidence>
<keyword evidence="6" id="KW-1185">Reference proteome</keyword>
<organism evidence="5 6">
    <name type="scientific">Nocardiopsis metallicus</name>
    <dbReference type="NCBI Taxonomy" id="179819"/>
    <lineage>
        <taxon>Bacteria</taxon>
        <taxon>Bacillati</taxon>
        <taxon>Actinomycetota</taxon>
        <taxon>Actinomycetes</taxon>
        <taxon>Streptosporangiales</taxon>
        <taxon>Nocardiopsidaceae</taxon>
        <taxon>Nocardiopsis</taxon>
    </lineage>
</organism>
<name>A0A840WBM6_9ACTN</name>
<evidence type="ECO:0000313" key="5">
    <source>
        <dbReference type="EMBL" id="MBB5492793.1"/>
    </source>
</evidence>
<evidence type="ECO:0000259" key="4">
    <source>
        <dbReference type="Pfam" id="PF13579"/>
    </source>
</evidence>
<accession>A0A840WBM6</accession>
<sequence length="620" mass="66930">MDDSQIPEPRVPRPRVLWPRAVTFTASLAWHHLRSDPARLPLLAPRLLPGPVRGAARAVAARAGALPRAYALWDRGRREEAREVLLSAAGGASPRKAGRLVAAALAAGDAETARELVERIPPGPHRTTAEHRTALATGRAVPVSASVSPDRHGFTLTRDAPTRPDDTVNAQRPARTSGEADATPPEGGDDGAWRVASERVASDPARPGAGVRVLHLVTNALPHTNAGYTQRTHKIAVAQREAGMDVHVATRAGYPLTKGKLDARTLVRVDGIPYHRLLPWTAPRDHAEELEAGLRLASKLVEALRPDVLHAASNHHNARLALELGLRYDIPVVYEVRGFLEESWLSRDPSRSVDDAFYRAERAKETECMLAADLVVTLGEAMRADIEARGVPRERLLVVPNAVEASFLEPLPPGDGVREGLGIGWEEFVVGTTTSCFGYEGLEVLLDAVASMRARGESAHVLIVGDGPELATLRDRAERLGLAGAAHFPGRVPADRVRHHHAALDVFAVPRLDERVCRLVTPLKPVEAMAGGLPVVASDLPALREIVEPGVSGELIPAGESACLADVLTKLAYSHEKRTSYGRAGQERVGAKRTWAQAVYRYNQAYRVLIRKMSGPGQNP</sequence>
<dbReference type="GO" id="GO:0016758">
    <property type="term" value="F:hexosyltransferase activity"/>
    <property type="evidence" value="ECO:0007669"/>
    <property type="project" value="TreeGrafter"/>
</dbReference>
<keyword evidence="1" id="KW-0328">Glycosyltransferase</keyword>
<protein>
    <submittedName>
        <fullName evidence="5">Glycosyltransferase involved in cell wall biosynthesis</fullName>
    </submittedName>
</protein>
<dbReference type="Pfam" id="PF13692">
    <property type="entry name" value="Glyco_trans_1_4"/>
    <property type="match status" value="1"/>
</dbReference>
<feature type="domain" description="Glycosyltransferase subfamily 4-like N-terminal" evidence="4">
    <location>
        <begin position="227"/>
        <end position="401"/>
    </location>
</feature>
<evidence type="ECO:0000313" key="6">
    <source>
        <dbReference type="Proteomes" id="UP000579647"/>
    </source>
</evidence>
<reference evidence="5 6" key="1">
    <citation type="submission" date="2020-08" db="EMBL/GenBank/DDBJ databases">
        <title>Sequencing the genomes of 1000 actinobacteria strains.</title>
        <authorList>
            <person name="Klenk H.-P."/>
        </authorList>
    </citation>
    <scope>NUCLEOTIDE SEQUENCE [LARGE SCALE GENOMIC DNA]</scope>
    <source>
        <strain evidence="5 6">DSM 44598</strain>
    </source>
</reference>
<dbReference type="Pfam" id="PF13579">
    <property type="entry name" value="Glyco_trans_4_4"/>
    <property type="match status" value="1"/>
</dbReference>
<dbReference type="GO" id="GO:1901137">
    <property type="term" value="P:carbohydrate derivative biosynthetic process"/>
    <property type="evidence" value="ECO:0007669"/>
    <property type="project" value="UniProtKB-ARBA"/>
</dbReference>
<feature type="region of interest" description="Disordered" evidence="3">
    <location>
        <begin position="121"/>
        <end position="192"/>
    </location>
</feature>
<dbReference type="Proteomes" id="UP000579647">
    <property type="component" value="Unassembled WGS sequence"/>
</dbReference>
<dbReference type="EMBL" id="JACHDO010000001">
    <property type="protein sequence ID" value="MBB5492793.1"/>
    <property type="molecule type" value="Genomic_DNA"/>
</dbReference>
<dbReference type="SUPFAM" id="SSF53756">
    <property type="entry name" value="UDP-Glycosyltransferase/glycogen phosphorylase"/>
    <property type="match status" value="1"/>
</dbReference>
<gene>
    <name evidence="5" type="ORF">HNR07_003930</name>
</gene>
<evidence type="ECO:0000256" key="1">
    <source>
        <dbReference type="ARBA" id="ARBA00022676"/>
    </source>
</evidence>
<keyword evidence="2 5" id="KW-0808">Transferase</keyword>
<dbReference type="Gene3D" id="3.40.50.2000">
    <property type="entry name" value="Glycogen Phosphorylase B"/>
    <property type="match status" value="2"/>
</dbReference>
<dbReference type="PANTHER" id="PTHR45947:SF3">
    <property type="entry name" value="SULFOQUINOVOSYL TRANSFERASE SQD2"/>
    <property type="match status" value="1"/>
</dbReference>
<dbReference type="InterPro" id="IPR050194">
    <property type="entry name" value="Glycosyltransferase_grp1"/>
</dbReference>
<dbReference type="InterPro" id="IPR028098">
    <property type="entry name" value="Glyco_trans_4-like_N"/>
</dbReference>
<dbReference type="AlphaFoldDB" id="A0A840WBM6"/>
<dbReference type="PANTHER" id="PTHR45947">
    <property type="entry name" value="SULFOQUINOVOSYL TRANSFERASE SQD2"/>
    <property type="match status" value="1"/>
</dbReference>
<comment type="caution">
    <text evidence="5">The sequence shown here is derived from an EMBL/GenBank/DDBJ whole genome shotgun (WGS) entry which is preliminary data.</text>
</comment>